<sequence>MDFLKNAKRLPVLDWNLTFFGAHEQAVADDWTVPIEKHSAFECIYVVAGTEHLRIQHHDYDLAQGDFFLIPPEFIHQAWAEHDLTYFCFHFDLDDPNLKAQLIQGLTYHYPAQSPLCKRIAPHFDRLDGLTHQENFDFNTKMTIQIELSKILQIFYNASRTVTKNGSSPTAIEYSRVIADYLKDALTNQVLGYVKNGYTQPETGLVQAAISTVGISDGYGFRIFKQTYGISPREYLTKLKVNEAKKLLLKPQYPIGDIGSALGYTNLANFSRQFHRWTGMSPKQWQKQHTPNN</sequence>
<dbReference type="Pfam" id="PF12833">
    <property type="entry name" value="HTH_18"/>
    <property type="match status" value="1"/>
</dbReference>
<evidence type="ECO:0000259" key="4">
    <source>
        <dbReference type="PROSITE" id="PS01124"/>
    </source>
</evidence>
<dbReference type="RefSeq" id="WP_056963943.1">
    <property type="nucleotide sequence ID" value="NZ_AZFC01000015.1"/>
</dbReference>
<dbReference type="SUPFAM" id="SSF46689">
    <property type="entry name" value="Homeodomain-like"/>
    <property type="match status" value="1"/>
</dbReference>
<dbReference type="AlphaFoldDB" id="A0A0R1R425"/>
<gene>
    <name evidence="5" type="ORF">FD37_GL001239</name>
</gene>
<evidence type="ECO:0000256" key="1">
    <source>
        <dbReference type="ARBA" id="ARBA00023015"/>
    </source>
</evidence>
<dbReference type="SUPFAM" id="SSF51215">
    <property type="entry name" value="Regulatory protein AraC"/>
    <property type="match status" value="1"/>
</dbReference>
<dbReference type="PANTHER" id="PTHR43280">
    <property type="entry name" value="ARAC-FAMILY TRANSCRIPTIONAL REGULATOR"/>
    <property type="match status" value="1"/>
</dbReference>
<dbReference type="EMBL" id="AZFC01000015">
    <property type="protein sequence ID" value="KRL48773.1"/>
    <property type="molecule type" value="Genomic_DNA"/>
</dbReference>
<keyword evidence="2" id="KW-0238">DNA-binding</keyword>
<dbReference type="Pfam" id="PF02311">
    <property type="entry name" value="AraC_binding"/>
    <property type="match status" value="1"/>
</dbReference>
<feature type="domain" description="HTH araC/xylS-type" evidence="4">
    <location>
        <begin position="188"/>
        <end position="288"/>
    </location>
</feature>
<dbReference type="GO" id="GO:0003700">
    <property type="term" value="F:DNA-binding transcription factor activity"/>
    <property type="evidence" value="ECO:0007669"/>
    <property type="project" value="InterPro"/>
</dbReference>
<dbReference type="SMART" id="SM00342">
    <property type="entry name" value="HTH_ARAC"/>
    <property type="match status" value="1"/>
</dbReference>
<dbReference type="PANTHER" id="PTHR43280:SF28">
    <property type="entry name" value="HTH-TYPE TRANSCRIPTIONAL ACTIVATOR RHAS"/>
    <property type="match status" value="1"/>
</dbReference>
<dbReference type="Gene3D" id="1.10.10.60">
    <property type="entry name" value="Homeodomain-like"/>
    <property type="match status" value="2"/>
</dbReference>
<dbReference type="InterPro" id="IPR003313">
    <property type="entry name" value="AraC-bd"/>
</dbReference>
<dbReference type="Proteomes" id="UP000051835">
    <property type="component" value="Unassembled WGS sequence"/>
</dbReference>
<dbReference type="InterPro" id="IPR009057">
    <property type="entry name" value="Homeodomain-like_sf"/>
</dbReference>
<evidence type="ECO:0000313" key="5">
    <source>
        <dbReference type="EMBL" id="KRL48773.1"/>
    </source>
</evidence>
<keyword evidence="3" id="KW-0804">Transcription</keyword>
<dbReference type="PATRIC" id="fig|1423805.4.peg.1272"/>
<organism evidence="5 6">
    <name type="scientific">Levilactobacillus spicheri DSM 15429</name>
    <dbReference type="NCBI Taxonomy" id="1423805"/>
    <lineage>
        <taxon>Bacteria</taxon>
        <taxon>Bacillati</taxon>
        <taxon>Bacillota</taxon>
        <taxon>Bacilli</taxon>
        <taxon>Lactobacillales</taxon>
        <taxon>Lactobacillaceae</taxon>
        <taxon>Levilactobacillus</taxon>
    </lineage>
</organism>
<dbReference type="InterPro" id="IPR018060">
    <property type="entry name" value="HTH_AraC"/>
</dbReference>
<dbReference type="PROSITE" id="PS01124">
    <property type="entry name" value="HTH_ARAC_FAMILY_2"/>
    <property type="match status" value="1"/>
</dbReference>
<dbReference type="GO" id="GO:0043565">
    <property type="term" value="F:sequence-specific DNA binding"/>
    <property type="evidence" value="ECO:0007669"/>
    <property type="project" value="InterPro"/>
</dbReference>
<evidence type="ECO:0000256" key="2">
    <source>
        <dbReference type="ARBA" id="ARBA00023125"/>
    </source>
</evidence>
<dbReference type="InterPro" id="IPR014710">
    <property type="entry name" value="RmlC-like_jellyroll"/>
</dbReference>
<comment type="caution">
    <text evidence="5">The sequence shown here is derived from an EMBL/GenBank/DDBJ whole genome shotgun (WGS) entry which is preliminary data.</text>
</comment>
<keyword evidence="1" id="KW-0805">Transcription regulation</keyword>
<dbReference type="InterPro" id="IPR037923">
    <property type="entry name" value="HTH-like"/>
</dbReference>
<protein>
    <submittedName>
        <fullName evidence="5">AraC family transcriptional regulator</fullName>
    </submittedName>
</protein>
<name>A0A0R1R425_9LACO</name>
<accession>A0A0R1R425</accession>
<evidence type="ECO:0000256" key="3">
    <source>
        <dbReference type="ARBA" id="ARBA00023163"/>
    </source>
</evidence>
<proteinExistence type="predicted"/>
<dbReference type="Gene3D" id="2.60.120.10">
    <property type="entry name" value="Jelly Rolls"/>
    <property type="match status" value="1"/>
</dbReference>
<reference evidence="5 6" key="1">
    <citation type="journal article" date="2015" name="Genome Announc.">
        <title>Expanding the biotechnology potential of lactobacilli through comparative genomics of 213 strains and associated genera.</title>
        <authorList>
            <person name="Sun Z."/>
            <person name="Harris H.M."/>
            <person name="McCann A."/>
            <person name="Guo C."/>
            <person name="Argimon S."/>
            <person name="Zhang W."/>
            <person name="Yang X."/>
            <person name="Jeffery I.B."/>
            <person name="Cooney J.C."/>
            <person name="Kagawa T.F."/>
            <person name="Liu W."/>
            <person name="Song Y."/>
            <person name="Salvetti E."/>
            <person name="Wrobel A."/>
            <person name="Rasinkangas P."/>
            <person name="Parkhill J."/>
            <person name="Rea M.C."/>
            <person name="O'Sullivan O."/>
            <person name="Ritari J."/>
            <person name="Douillard F.P."/>
            <person name="Paul Ross R."/>
            <person name="Yang R."/>
            <person name="Briner A.E."/>
            <person name="Felis G.E."/>
            <person name="de Vos W.M."/>
            <person name="Barrangou R."/>
            <person name="Klaenhammer T.R."/>
            <person name="Caufield P.W."/>
            <person name="Cui Y."/>
            <person name="Zhang H."/>
            <person name="O'Toole P.W."/>
        </authorList>
    </citation>
    <scope>NUCLEOTIDE SEQUENCE [LARGE SCALE GENOMIC DNA]</scope>
    <source>
        <strain evidence="5 6">DSM 15429</strain>
    </source>
</reference>
<evidence type="ECO:0000313" key="6">
    <source>
        <dbReference type="Proteomes" id="UP000051835"/>
    </source>
</evidence>